<sequence length="239" mass="27519">MEILQNAGSHRILAIMIGLEGENPLQLIELAGRTAYQSREKITDDSAIKFVEMIRKRGHESVIEHSAMTVEFNNVSRGLTHELVRHRLAAYTQESTRYVDESDFKVVIPPGKDPDEKVVTLEISDRIGAVPSPHIFAVSFGQWMQLNEQMYRGLRIAGWVTEDARQVLPIGIKSQIVITANLREWRHIFELRCAISAHWEIRRVMVNLLREAKERLPVVFDDFVIAKNGKSVKQRRRRQ</sequence>
<comment type="subunit">
    <text evidence="1">Homotetramer.</text>
</comment>
<feature type="binding site" description="in other chain" evidence="1">
    <location>
        <position position="165"/>
    </location>
    <ligand>
        <name>dUMP</name>
        <dbReference type="ChEBI" id="CHEBI:246422"/>
        <note>ligand shared between dimeric partners</note>
    </ligand>
</feature>
<dbReference type="InterPro" id="IPR003669">
    <property type="entry name" value="Thymidylate_synthase_ThyX"/>
</dbReference>
<dbReference type="GO" id="GO:0050660">
    <property type="term" value="F:flavin adenine dinucleotide binding"/>
    <property type="evidence" value="ECO:0007669"/>
    <property type="project" value="UniProtKB-UniRule"/>
</dbReference>
<evidence type="ECO:0000256" key="1">
    <source>
        <dbReference type="HAMAP-Rule" id="MF_01408"/>
    </source>
</evidence>
<evidence type="ECO:0000313" key="3">
    <source>
        <dbReference type="Proteomes" id="UP000176752"/>
    </source>
</evidence>
<dbReference type="GO" id="GO:0006231">
    <property type="term" value="P:dTMP biosynthetic process"/>
    <property type="evidence" value="ECO:0007669"/>
    <property type="project" value="UniProtKB-UniRule"/>
</dbReference>
<evidence type="ECO:0000313" key="2">
    <source>
        <dbReference type="EMBL" id="OGZ17351.1"/>
    </source>
</evidence>
<comment type="function">
    <text evidence="1">Catalyzes the reductive methylation of 2'-deoxyuridine-5'-monophosphate (dUMP) to 2'-deoxythymidine-5'-monophosphate (dTMP) while utilizing 5,10-methylenetetrahydrofolate (mTHF) as the methyl donor, and NADPH and FADH(2) as the reductant.</text>
</comment>
<keyword evidence="1" id="KW-0274">FAD</keyword>
<dbReference type="PANTHER" id="PTHR34934">
    <property type="entry name" value="FLAVIN-DEPENDENT THYMIDYLATE SYNTHASE"/>
    <property type="match status" value="1"/>
</dbReference>
<dbReference type="Gene3D" id="3.30.1360.170">
    <property type="match status" value="1"/>
</dbReference>
<proteinExistence type="inferred from homology"/>
<feature type="binding site" evidence="1">
    <location>
        <position position="187"/>
    </location>
    <ligand>
        <name>FAD</name>
        <dbReference type="ChEBI" id="CHEBI:57692"/>
        <note>ligand shared between neighboring subunits</note>
    </ligand>
</feature>
<feature type="binding site" evidence="1">
    <location>
        <position position="93"/>
    </location>
    <ligand>
        <name>FAD</name>
        <dbReference type="ChEBI" id="CHEBI:57692"/>
        <note>ligand shared between neighboring subunits</note>
    </ligand>
</feature>
<dbReference type="HAMAP" id="MF_01408">
    <property type="entry name" value="ThyX"/>
    <property type="match status" value="1"/>
</dbReference>
<reference evidence="2 3" key="1">
    <citation type="journal article" date="2016" name="Nat. Commun.">
        <title>Thousands of microbial genomes shed light on interconnected biogeochemical processes in an aquifer system.</title>
        <authorList>
            <person name="Anantharaman K."/>
            <person name="Brown C.T."/>
            <person name="Hug L.A."/>
            <person name="Sharon I."/>
            <person name="Castelle C.J."/>
            <person name="Probst A.J."/>
            <person name="Thomas B.C."/>
            <person name="Singh A."/>
            <person name="Wilkins M.J."/>
            <person name="Karaoz U."/>
            <person name="Brodie E.L."/>
            <person name="Williams K.H."/>
            <person name="Hubbard S.S."/>
            <person name="Banfield J.F."/>
        </authorList>
    </citation>
    <scope>NUCLEOTIDE SEQUENCE [LARGE SCALE GENOMIC DNA]</scope>
</reference>
<dbReference type="EC" id="2.1.1.148" evidence="1"/>
<organism evidence="2 3">
    <name type="scientific">Candidatus Nealsonbacteria bacterium RBG_13_36_15</name>
    <dbReference type="NCBI Taxonomy" id="1801660"/>
    <lineage>
        <taxon>Bacteria</taxon>
        <taxon>Candidatus Nealsoniibacteriota</taxon>
    </lineage>
</organism>
<dbReference type="UniPathway" id="UPA00575"/>
<dbReference type="Pfam" id="PF02511">
    <property type="entry name" value="Thy1"/>
    <property type="match status" value="1"/>
</dbReference>
<dbReference type="InterPro" id="IPR036098">
    <property type="entry name" value="Thymidylate_synthase_ThyX_sf"/>
</dbReference>
<dbReference type="PANTHER" id="PTHR34934:SF1">
    <property type="entry name" value="FLAVIN-DEPENDENT THYMIDYLATE SYNTHASE"/>
    <property type="match status" value="1"/>
</dbReference>
<dbReference type="Proteomes" id="UP000176752">
    <property type="component" value="Unassembled WGS sequence"/>
</dbReference>
<accession>A0A1G2DWD1</accession>
<dbReference type="GO" id="GO:0070402">
    <property type="term" value="F:NADPH binding"/>
    <property type="evidence" value="ECO:0007669"/>
    <property type="project" value="TreeGrafter"/>
</dbReference>
<feature type="binding site" evidence="1">
    <location>
        <begin position="82"/>
        <end position="85"/>
    </location>
    <ligand>
        <name>dUMP</name>
        <dbReference type="ChEBI" id="CHEBI:246422"/>
        <note>ligand shared between dimeric partners</note>
    </ligand>
</feature>
<feature type="binding site" evidence="1">
    <location>
        <begin position="85"/>
        <end position="87"/>
    </location>
    <ligand>
        <name>FAD</name>
        <dbReference type="ChEBI" id="CHEBI:57692"/>
        <note>ligand shared between neighboring subunits</note>
    </ligand>
</feature>
<dbReference type="NCBIfam" id="TIGR02170">
    <property type="entry name" value="thyX"/>
    <property type="match status" value="1"/>
</dbReference>
<dbReference type="GO" id="GO:0050797">
    <property type="term" value="F:thymidylate synthase (FAD) activity"/>
    <property type="evidence" value="ECO:0007669"/>
    <property type="project" value="UniProtKB-UniRule"/>
</dbReference>
<dbReference type="AlphaFoldDB" id="A0A1G2DWD1"/>
<dbReference type="CDD" id="cd20175">
    <property type="entry name" value="ThyX"/>
    <property type="match status" value="1"/>
</dbReference>
<dbReference type="GO" id="GO:0032259">
    <property type="term" value="P:methylation"/>
    <property type="evidence" value="ECO:0007669"/>
    <property type="project" value="UniProtKB-KW"/>
</dbReference>
<keyword evidence="1" id="KW-0808">Transferase</keyword>
<comment type="pathway">
    <text evidence="1">Pyrimidine metabolism; dTTP biosynthesis.</text>
</comment>
<protein>
    <recommendedName>
        <fullName evidence="1">Flavin-dependent thymidylate synthase</fullName>
        <shortName evidence="1">FDTS</shortName>
        <ecNumber evidence="1">2.1.1.148</ecNumber>
    </recommendedName>
    <alternativeName>
        <fullName evidence="1">FAD-dependent thymidylate synthase</fullName>
    </alternativeName>
    <alternativeName>
        <fullName evidence="1">Thymidylate synthase ThyX</fullName>
        <shortName evidence="1">TS</shortName>
        <shortName evidence="1">TSase</shortName>
    </alternativeName>
</protein>
<comment type="caution">
    <text evidence="2">The sequence shown here is derived from an EMBL/GenBank/DDBJ whole genome shotgun (WGS) entry which is preliminary data.</text>
</comment>
<keyword evidence="1" id="KW-0285">Flavoprotein</keyword>
<feature type="active site" description="Involved in ionization of N3 of dUMP, leading to its activation" evidence="1">
    <location>
        <position position="192"/>
    </location>
</feature>
<comment type="similarity">
    <text evidence="1">Belongs to the thymidylate synthase ThyX family.</text>
</comment>
<dbReference type="EMBL" id="MHLV01000032">
    <property type="protein sequence ID" value="OGZ17351.1"/>
    <property type="molecule type" value="Genomic_DNA"/>
</dbReference>
<feature type="binding site" evidence="1">
    <location>
        <position position="61"/>
    </location>
    <ligand>
        <name>FAD</name>
        <dbReference type="ChEBI" id="CHEBI:57692"/>
        <note>ligand shared between neighboring subunits</note>
    </ligand>
</feature>
<dbReference type="STRING" id="1801660.A2Z78_00040"/>
<keyword evidence="1" id="KW-0521">NADP</keyword>
<comment type="catalytic activity">
    <reaction evidence="1">
        <text>dUMP + (6R)-5,10-methylene-5,6,7,8-tetrahydrofolate + NADPH + H(+) = dTMP + (6S)-5,6,7,8-tetrahydrofolate + NADP(+)</text>
        <dbReference type="Rhea" id="RHEA:29043"/>
        <dbReference type="ChEBI" id="CHEBI:15378"/>
        <dbReference type="ChEBI" id="CHEBI:15636"/>
        <dbReference type="ChEBI" id="CHEBI:57453"/>
        <dbReference type="ChEBI" id="CHEBI:57783"/>
        <dbReference type="ChEBI" id="CHEBI:58349"/>
        <dbReference type="ChEBI" id="CHEBI:63528"/>
        <dbReference type="ChEBI" id="CHEBI:246422"/>
        <dbReference type="EC" id="2.1.1.148"/>
    </reaction>
</comment>
<dbReference type="PROSITE" id="PS51331">
    <property type="entry name" value="THYX"/>
    <property type="match status" value="1"/>
</dbReference>
<feature type="binding site" evidence="1">
    <location>
        <begin position="181"/>
        <end position="183"/>
    </location>
    <ligand>
        <name>FAD</name>
        <dbReference type="ChEBI" id="CHEBI:57692"/>
        <note>ligand shared between neighboring subunits</note>
    </ligand>
</feature>
<keyword evidence="1" id="KW-0489">Methyltransferase</keyword>
<dbReference type="GO" id="GO:0004799">
    <property type="term" value="F:thymidylate synthase activity"/>
    <property type="evidence" value="ECO:0007669"/>
    <property type="project" value="TreeGrafter"/>
</dbReference>
<feature type="binding site" evidence="1">
    <location>
        <position position="192"/>
    </location>
    <ligand>
        <name>dUMP</name>
        <dbReference type="ChEBI" id="CHEBI:246422"/>
        <note>ligand shared between dimeric partners</note>
    </ligand>
</feature>
<comment type="cofactor">
    <cofactor evidence="1">
        <name>FAD</name>
        <dbReference type="ChEBI" id="CHEBI:57692"/>
    </cofactor>
    <text evidence="1">Binds 4 FAD per tetramer. Each FAD binding site is formed by three monomers.</text>
</comment>
<dbReference type="GO" id="GO:0006235">
    <property type="term" value="P:dTTP biosynthetic process"/>
    <property type="evidence" value="ECO:0007669"/>
    <property type="project" value="UniProtKB-UniRule"/>
</dbReference>
<gene>
    <name evidence="1" type="primary">thyX</name>
    <name evidence="2" type="ORF">A2Z78_00040</name>
</gene>
<name>A0A1G2DWD1_9BACT</name>
<dbReference type="SUPFAM" id="SSF69796">
    <property type="entry name" value="Thymidylate synthase-complementing protein Thy1"/>
    <property type="match status" value="1"/>
</dbReference>
<keyword evidence="1" id="KW-0545">Nucleotide biosynthesis</keyword>
<feature type="binding site" description="in other chain" evidence="1">
    <location>
        <begin position="93"/>
        <end position="97"/>
    </location>
    <ligand>
        <name>dUMP</name>
        <dbReference type="ChEBI" id="CHEBI:246422"/>
        <note>ligand shared between dimeric partners</note>
    </ligand>
</feature>